<dbReference type="InterPro" id="IPR013320">
    <property type="entry name" value="ConA-like_dom_sf"/>
</dbReference>
<name>P74816_9SPHN</name>
<dbReference type="SUPFAM" id="SSF51126">
    <property type="entry name" value="Pectin lyase-like"/>
    <property type="match status" value="1"/>
</dbReference>
<dbReference type="InterPro" id="IPR012334">
    <property type="entry name" value="Pectin_lyas_fold"/>
</dbReference>
<dbReference type="InterPro" id="IPR039448">
    <property type="entry name" value="Beta_helix"/>
</dbReference>
<feature type="domain" description="Right handed beta helix" evidence="1">
    <location>
        <begin position="94"/>
        <end position="271"/>
    </location>
</feature>
<evidence type="ECO:0000313" key="2">
    <source>
        <dbReference type="EMBL" id="AAC44057.1"/>
    </source>
</evidence>
<evidence type="ECO:0000259" key="1">
    <source>
        <dbReference type="Pfam" id="PF13229"/>
    </source>
</evidence>
<dbReference type="SMART" id="SM00710">
    <property type="entry name" value="PbH1"/>
    <property type="match status" value="4"/>
</dbReference>
<dbReference type="InterPro" id="IPR006626">
    <property type="entry name" value="PbH1"/>
</dbReference>
<dbReference type="Pfam" id="PF13385">
    <property type="entry name" value="Laminin_G_3"/>
    <property type="match status" value="1"/>
</dbReference>
<dbReference type="Gene3D" id="2.60.120.200">
    <property type="match status" value="1"/>
</dbReference>
<dbReference type="EMBL" id="U51197">
    <property type="protein sequence ID" value="AAC44057.1"/>
    <property type="molecule type" value="Genomic_DNA"/>
</dbReference>
<accession>P74816</accession>
<gene>
    <name evidence="2" type="primary">spsR</name>
</gene>
<reference evidence="2" key="1">
    <citation type="journal article" date="1996" name="J. Bacteriol.">
        <title>Linkage of genes essential for synthesis of a polysaccharide capsule in Sphingomonas strain S88.</title>
        <authorList>
            <person name="Yamazaki M."/>
            <person name="Thorne L."/>
            <person name="Mikolajczak M."/>
            <person name="Armentrout R.W."/>
            <person name="Pollock T.J."/>
        </authorList>
    </citation>
    <scope>NUCLEOTIDE SEQUENCE</scope>
    <source>
        <strain evidence="2">S88</strain>
    </source>
</reference>
<protein>
    <submittedName>
        <fullName evidence="2">Uncharacterized protein spsR</fullName>
    </submittedName>
</protein>
<dbReference type="InterPro" id="IPR011050">
    <property type="entry name" value="Pectin_lyase_fold/virulence"/>
</dbReference>
<dbReference type="AlphaFoldDB" id="P74816"/>
<dbReference type="SUPFAM" id="SSF49899">
    <property type="entry name" value="Concanavalin A-like lectins/glucanases"/>
    <property type="match status" value="1"/>
</dbReference>
<proteinExistence type="predicted"/>
<sequence length="670" mass="69534">MPDIIVRNQSELDAAIKAAKGGETIKLAAGTYTSITVHTTTFTTPVTITSLDASKPVNVTTLQIINSSNLVVKNVTAAQNFQPAQDYNYANRIIGSSNVVIDGVTLSGGTGDVTKSMGWGLLLRESKGVTIKNSSVDHFALGMNVLTVDGVTLQGNNFHDNRRDHTNFAEASNVVIDNNMFTNLYPVNGEHPDAIQFMTNGKTKGNTNITITNNVMMQGDGLAFQGVFMGNESSIPYENITIKNNLVYQNGFTHGINVVLGKNVTVDSNTIISKMDAIADWIRLDGVTGGKVTNNVVDQVVITATSSGITQSNNAVLATDAVTLRKIGDLMAGSKAQLANLIVSGVGYQPPAGSAFAAQVAKEQAAAQTSTGANLLLDLQFTATGIVDQTRWSTDETTKALDLTAISNGMFQVKTGTGFELTRDNSRQLFALPAFTLNFDMKRATATGAVGQIMGVNQSWGISLRADGELVFTVKNAAGQSYTVATSGAKMTDTATHKIALTYDSAKGKAIIYVDGVVKGSGTIVGSTRAVEYAGLYIGSPFNAVFSGSVGEIEMRDAALSASQILALNAAATAASQPTTTVKPSLTSSLAASAVTILGTPVTSTALPAATTGTLTLGGSASTASVAQVSLAQAIAMNAAGTAAVSATGSLSVANSLFATKKLVQDFYHV</sequence>
<dbReference type="Pfam" id="PF13229">
    <property type="entry name" value="Beta_helix"/>
    <property type="match status" value="1"/>
</dbReference>
<organism evidence="2">
    <name type="scientific">Sphingomonas sp. S88</name>
    <dbReference type="NCBI Taxonomy" id="46624"/>
    <lineage>
        <taxon>Bacteria</taxon>
        <taxon>Pseudomonadati</taxon>
        <taxon>Pseudomonadota</taxon>
        <taxon>Alphaproteobacteria</taxon>
        <taxon>Sphingomonadales</taxon>
        <taxon>Sphingomonadaceae</taxon>
        <taxon>Sphingomonas</taxon>
    </lineage>
</organism>
<dbReference type="Gene3D" id="2.160.20.10">
    <property type="entry name" value="Single-stranded right-handed beta-helix, Pectin lyase-like"/>
    <property type="match status" value="2"/>
</dbReference>